<dbReference type="InterPro" id="IPR000996">
    <property type="entry name" value="Clathrin_L-chain"/>
</dbReference>
<feature type="region of interest" description="Disordered" evidence="8">
    <location>
        <begin position="245"/>
        <end position="276"/>
    </location>
</feature>
<feature type="compositionally biased region" description="Basic and acidic residues" evidence="8">
    <location>
        <begin position="245"/>
        <end position="255"/>
    </location>
</feature>
<dbReference type="PROSITE" id="PS00224">
    <property type="entry name" value="CLATHRIN_LIGHT_CHN_1"/>
    <property type="match status" value="1"/>
</dbReference>
<keyword evidence="10" id="KW-0732">Signal</keyword>
<accession>A0AAE0F951</accession>
<dbReference type="GO" id="GO:0016192">
    <property type="term" value="P:vesicle-mediated transport"/>
    <property type="evidence" value="ECO:0007669"/>
    <property type="project" value="InterPro"/>
</dbReference>
<comment type="caution">
    <text evidence="11">The sequence shown here is derived from an EMBL/GenBank/DDBJ whole genome shotgun (WGS) entry which is preliminary data.</text>
</comment>
<sequence length="471" mass="49833">MLGVRGILLLACASCFTLSRAHTTDVCWIWSNNGQGITFYVGTWHQSTDTSQCDVYSKLNSKDEVESCDAGTSGCKFCPLLVTSTVGDAYLHEGVNFQLSDEASKWTCRGYCNQSYVNGNSITLGSDRLSWTSFYVDVPCGSGTWTIDAPEHYIYDPTPGGLDHYCTINGALFEGATPWPPPGTPVEITAVPPEGEKSSSSSSSSSAEAALGGTFGLAAVITVGALAVVLVGLFIGKRAWKRSTEAATGKEELMRRSSTKAASEGGASSSSEEGVRDSFLAHQESLANPLSSRPVFAQTPRKSAAHPEEVQLAEEMAPRSLEASRSPETPPSPRDAESPRLSYIMGEVGAKRPTVTYNPFFGQQGSRPQSTLLTQPPADSSPVEDASLVQMMEAADDALRKQTASRSPTGSSSSHGSQANPGMKKKQDEAAIAAAGAPRQSVTAAGAPRQSPSSRQSGTEGTRRLIFRRPG</sequence>
<keyword evidence="7" id="KW-0968">Cytoplasmic vesicle</keyword>
<keyword evidence="5 9" id="KW-0472">Membrane</keyword>
<feature type="region of interest" description="Disordered" evidence="8">
    <location>
        <begin position="354"/>
        <end position="471"/>
    </location>
</feature>
<evidence type="ECO:0000256" key="10">
    <source>
        <dbReference type="SAM" id="SignalP"/>
    </source>
</evidence>
<feature type="region of interest" description="Disordered" evidence="8">
    <location>
        <begin position="290"/>
        <end position="340"/>
    </location>
</feature>
<evidence type="ECO:0000313" key="11">
    <source>
        <dbReference type="EMBL" id="KAK3255280.1"/>
    </source>
</evidence>
<feature type="compositionally biased region" description="Low complexity" evidence="8">
    <location>
        <begin position="405"/>
        <end position="417"/>
    </location>
</feature>
<evidence type="ECO:0000256" key="6">
    <source>
        <dbReference type="ARBA" id="ARBA00023176"/>
    </source>
</evidence>
<dbReference type="GO" id="GO:0030130">
    <property type="term" value="C:clathrin coat of trans-Golgi network vesicle"/>
    <property type="evidence" value="ECO:0007669"/>
    <property type="project" value="InterPro"/>
</dbReference>
<feature type="region of interest" description="Disordered" evidence="8">
    <location>
        <begin position="178"/>
        <end position="205"/>
    </location>
</feature>
<keyword evidence="12" id="KW-1185">Reference proteome</keyword>
<dbReference type="GO" id="GO:0006886">
    <property type="term" value="P:intracellular protein transport"/>
    <property type="evidence" value="ECO:0007669"/>
    <property type="project" value="InterPro"/>
</dbReference>
<evidence type="ECO:0000256" key="3">
    <source>
        <dbReference type="ARBA" id="ARBA00004277"/>
    </source>
</evidence>
<feature type="signal peptide" evidence="10">
    <location>
        <begin position="1"/>
        <end position="21"/>
    </location>
</feature>
<evidence type="ECO:0000256" key="8">
    <source>
        <dbReference type="SAM" id="MobiDB-lite"/>
    </source>
</evidence>
<comment type="similarity">
    <text evidence="4">Belongs to the clathrin light chain family.</text>
</comment>
<feature type="transmembrane region" description="Helical" evidence="9">
    <location>
        <begin position="209"/>
        <end position="235"/>
    </location>
</feature>
<dbReference type="AlphaFoldDB" id="A0AAE0F951"/>
<dbReference type="GO" id="GO:0030132">
    <property type="term" value="C:clathrin coat of coated pit"/>
    <property type="evidence" value="ECO:0007669"/>
    <property type="project" value="InterPro"/>
</dbReference>
<evidence type="ECO:0000256" key="7">
    <source>
        <dbReference type="ARBA" id="ARBA00023329"/>
    </source>
</evidence>
<comment type="subcellular location">
    <subcellularLocation>
        <location evidence="2">Cytoplasmic vesicle membrane</location>
        <topology evidence="2">Peripheral membrane protein</topology>
        <orientation evidence="2">Cytoplasmic side</orientation>
    </subcellularLocation>
    <subcellularLocation>
        <location evidence="3">Membrane</location>
        <location evidence="3">Coated pit</location>
        <topology evidence="3">Peripheral membrane protein</topology>
        <orientation evidence="3">Cytoplasmic side</orientation>
    </subcellularLocation>
</comment>
<keyword evidence="6" id="KW-0168">Coated pit</keyword>
<evidence type="ECO:0000256" key="2">
    <source>
        <dbReference type="ARBA" id="ARBA00004180"/>
    </source>
</evidence>
<keyword evidence="9" id="KW-0812">Transmembrane</keyword>
<feature type="compositionally biased region" description="Low complexity" evidence="8">
    <location>
        <begin position="261"/>
        <end position="272"/>
    </location>
</feature>
<protein>
    <submittedName>
        <fullName evidence="11">Uncharacterized protein</fullName>
    </submittedName>
</protein>
<dbReference type="EMBL" id="LGRX02022780">
    <property type="protein sequence ID" value="KAK3255280.1"/>
    <property type="molecule type" value="Genomic_DNA"/>
</dbReference>
<evidence type="ECO:0000256" key="4">
    <source>
        <dbReference type="ARBA" id="ARBA00005263"/>
    </source>
</evidence>
<gene>
    <name evidence="11" type="ORF">CYMTET_35529</name>
</gene>
<feature type="chain" id="PRO_5042011082" evidence="10">
    <location>
        <begin position="22"/>
        <end position="471"/>
    </location>
</feature>
<feature type="compositionally biased region" description="Polar residues" evidence="8">
    <location>
        <begin position="450"/>
        <end position="460"/>
    </location>
</feature>
<evidence type="ECO:0000256" key="5">
    <source>
        <dbReference type="ARBA" id="ARBA00023136"/>
    </source>
</evidence>
<name>A0AAE0F951_9CHLO</name>
<reference evidence="11 12" key="1">
    <citation type="journal article" date="2015" name="Genome Biol. Evol.">
        <title>Comparative Genomics of a Bacterivorous Green Alga Reveals Evolutionary Causalities and Consequences of Phago-Mixotrophic Mode of Nutrition.</title>
        <authorList>
            <person name="Burns J.A."/>
            <person name="Paasch A."/>
            <person name="Narechania A."/>
            <person name="Kim E."/>
        </authorList>
    </citation>
    <scope>NUCLEOTIDE SEQUENCE [LARGE SCALE GENOMIC DNA]</scope>
    <source>
        <strain evidence="11 12">PLY_AMNH</strain>
    </source>
</reference>
<comment type="function">
    <text evidence="1">Clathrin is the major protein of the polyhedral coat of coated pits and vesicles.</text>
</comment>
<dbReference type="GO" id="GO:0005198">
    <property type="term" value="F:structural molecule activity"/>
    <property type="evidence" value="ECO:0007669"/>
    <property type="project" value="InterPro"/>
</dbReference>
<keyword evidence="9" id="KW-1133">Transmembrane helix</keyword>
<dbReference type="Proteomes" id="UP001190700">
    <property type="component" value="Unassembled WGS sequence"/>
</dbReference>
<proteinExistence type="inferred from homology"/>
<evidence type="ECO:0000313" key="12">
    <source>
        <dbReference type="Proteomes" id="UP001190700"/>
    </source>
</evidence>
<evidence type="ECO:0000256" key="1">
    <source>
        <dbReference type="ARBA" id="ARBA00003913"/>
    </source>
</evidence>
<evidence type="ECO:0000256" key="9">
    <source>
        <dbReference type="SAM" id="Phobius"/>
    </source>
</evidence>
<feature type="compositionally biased region" description="Polar residues" evidence="8">
    <location>
        <begin position="355"/>
        <end position="378"/>
    </location>
</feature>
<organism evidence="11 12">
    <name type="scientific">Cymbomonas tetramitiformis</name>
    <dbReference type="NCBI Taxonomy" id="36881"/>
    <lineage>
        <taxon>Eukaryota</taxon>
        <taxon>Viridiplantae</taxon>
        <taxon>Chlorophyta</taxon>
        <taxon>Pyramimonadophyceae</taxon>
        <taxon>Pyramimonadales</taxon>
        <taxon>Pyramimonadaceae</taxon>
        <taxon>Cymbomonas</taxon>
    </lineage>
</organism>